<dbReference type="CDD" id="cd08509">
    <property type="entry name" value="PBP2_TmCBP_oligosaccharides_like"/>
    <property type="match status" value="1"/>
</dbReference>
<accession>A0A540VGI7</accession>
<name>A0A540VGI7_9CHLR</name>
<sequence length="695" mass="79577">MPCGAQVGTFQQAKRRCCPDYRVAPCRVRNHTEEDNPMSQPGKYLRIIIFGLLMLLLAACQTPTEAGLSPAGAAGGQEQSDQQGTLTDVGTPRHETLVVQTFDRKSANPDQMNPLMQYAHWRGFRELGWGFLWETDTGTGESYPELAADMPEVLNPEHTRFRIKLKEGIYWSDGVEFTTDDIIYTLDTYFNEREKLTNANVNRIVNYIKSYQAIDRYTFEVETVNPSYDLHTVMGVYTWGSAFIPVPKHIFEKQPDVSQFRNTYPVTLGPYVVKEFDPNGFWQLWERREDWERSAWGWMGEPKPKYVLYKDFGPEETRVLAFVQNQYDVDTFMSPDSIKAAQERNPYITTFSDKMPYHNMDDACSYGVLMNQHKPPLDKAEVRWALALSLDLKEVGINALSGEFKASPLPMVDTRILRPIYFEPLIPWLQEFTLPDGYKPFDPNFAADLVARLAESGVPAEELPQGEEAISEAFGIGWWKYDPAEAERLLNSVGITKNADGVYTLPDGSVWELELVIPGDWNKVMQRVGFSIADSWRKAGIQVNARQVDNAEFSKVQNTNALLTTILNWTNCIFTPNYLNSWHSISLENLKAADATEPIVGNQYRWNNATVDALIKESKAMDQSDPKFRENGRAILQEFVKDMAYINIMNIPTTIPTNEYYWTNFPKQDNYYAVPYTWWSSFKEIVVNIEPTGRR</sequence>
<keyword evidence="2" id="KW-0813">Transport</keyword>
<dbReference type="InterPro" id="IPR039424">
    <property type="entry name" value="SBP_5"/>
</dbReference>
<dbReference type="GO" id="GO:1904680">
    <property type="term" value="F:peptide transmembrane transporter activity"/>
    <property type="evidence" value="ECO:0007669"/>
    <property type="project" value="TreeGrafter"/>
</dbReference>
<feature type="domain" description="Solute-binding protein family 5" evidence="5">
    <location>
        <begin position="143"/>
        <end position="405"/>
    </location>
</feature>
<proteinExistence type="inferred from homology"/>
<evidence type="ECO:0000313" key="6">
    <source>
        <dbReference type="EMBL" id="TQE95880.1"/>
    </source>
</evidence>
<feature type="domain" description="Solute-binding protein family 5" evidence="5">
    <location>
        <begin position="463"/>
        <end position="581"/>
    </location>
</feature>
<dbReference type="SUPFAM" id="SSF53850">
    <property type="entry name" value="Periplasmic binding protein-like II"/>
    <property type="match status" value="1"/>
</dbReference>
<feature type="region of interest" description="Disordered" evidence="4">
    <location>
        <begin position="67"/>
        <end position="89"/>
    </location>
</feature>
<dbReference type="EMBL" id="VIGC01000011">
    <property type="protein sequence ID" value="TQE95880.1"/>
    <property type="molecule type" value="Genomic_DNA"/>
</dbReference>
<dbReference type="Pfam" id="PF00496">
    <property type="entry name" value="SBP_bac_5"/>
    <property type="match status" value="2"/>
</dbReference>
<organism evidence="6 7">
    <name type="scientific">Litorilinea aerophila</name>
    <dbReference type="NCBI Taxonomy" id="1204385"/>
    <lineage>
        <taxon>Bacteria</taxon>
        <taxon>Bacillati</taxon>
        <taxon>Chloroflexota</taxon>
        <taxon>Caldilineae</taxon>
        <taxon>Caldilineales</taxon>
        <taxon>Caldilineaceae</taxon>
        <taxon>Litorilinea</taxon>
    </lineage>
</organism>
<keyword evidence="7" id="KW-1185">Reference proteome</keyword>
<evidence type="ECO:0000256" key="4">
    <source>
        <dbReference type="SAM" id="MobiDB-lite"/>
    </source>
</evidence>
<feature type="compositionally biased region" description="Polar residues" evidence="4">
    <location>
        <begin position="77"/>
        <end position="88"/>
    </location>
</feature>
<dbReference type="Gene3D" id="3.10.105.10">
    <property type="entry name" value="Dipeptide-binding Protein, Domain 3"/>
    <property type="match status" value="1"/>
</dbReference>
<dbReference type="Proteomes" id="UP000317371">
    <property type="component" value="Unassembled WGS sequence"/>
</dbReference>
<dbReference type="Gene3D" id="3.90.76.10">
    <property type="entry name" value="Dipeptide-binding Protein, Domain 1"/>
    <property type="match status" value="1"/>
</dbReference>
<dbReference type="GO" id="GO:0015833">
    <property type="term" value="P:peptide transport"/>
    <property type="evidence" value="ECO:0007669"/>
    <property type="project" value="TreeGrafter"/>
</dbReference>
<dbReference type="AlphaFoldDB" id="A0A540VGI7"/>
<evidence type="ECO:0000256" key="3">
    <source>
        <dbReference type="ARBA" id="ARBA00022729"/>
    </source>
</evidence>
<dbReference type="PANTHER" id="PTHR30290:SF9">
    <property type="entry name" value="OLIGOPEPTIDE-BINDING PROTEIN APPA"/>
    <property type="match status" value="1"/>
</dbReference>
<evidence type="ECO:0000259" key="5">
    <source>
        <dbReference type="Pfam" id="PF00496"/>
    </source>
</evidence>
<dbReference type="InParanoid" id="A0A540VGI7"/>
<protein>
    <submittedName>
        <fullName evidence="6">ABC transporter substrate-binding protein</fullName>
    </submittedName>
</protein>
<keyword evidence="3" id="KW-0732">Signal</keyword>
<evidence type="ECO:0000313" key="7">
    <source>
        <dbReference type="Proteomes" id="UP000317371"/>
    </source>
</evidence>
<gene>
    <name evidence="6" type="ORF">FKZ61_10625</name>
</gene>
<dbReference type="InterPro" id="IPR000914">
    <property type="entry name" value="SBP_5_dom"/>
</dbReference>
<comment type="caution">
    <text evidence="6">The sequence shown here is derived from an EMBL/GenBank/DDBJ whole genome shotgun (WGS) entry which is preliminary data.</text>
</comment>
<dbReference type="OrthoDB" id="9772924at2"/>
<reference evidence="6 7" key="1">
    <citation type="submission" date="2019-06" db="EMBL/GenBank/DDBJ databases">
        <title>Genome sequence of Litorilinea aerophila BAA-2444.</title>
        <authorList>
            <person name="Maclea K.S."/>
            <person name="Maurais E.G."/>
            <person name="Iannazzi L.C."/>
        </authorList>
    </citation>
    <scope>NUCLEOTIDE SEQUENCE [LARGE SCALE GENOMIC DNA]</scope>
    <source>
        <strain evidence="6 7">ATCC BAA-2444</strain>
    </source>
</reference>
<dbReference type="Gene3D" id="3.40.190.10">
    <property type="entry name" value="Periplasmic binding protein-like II"/>
    <property type="match status" value="1"/>
</dbReference>
<evidence type="ECO:0000256" key="1">
    <source>
        <dbReference type="ARBA" id="ARBA00005695"/>
    </source>
</evidence>
<evidence type="ECO:0000256" key="2">
    <source>
        <dbReference type="ARBA" id="ARBA00022448"/>
    </source>
</evidence>
<dbReference type="PANTHER" id="PTHR30290">
    <property type="entry name" value="PERIPLASMIC BINDING COMPONENT OF ABC TRANSPORTER"/>
    <property type="match status" value="1"/>
</dbReference>
<comment type="similarity">
    <text evidence="1">Belongs to the bacterial solute-binding protein 5 family.</text>
</comment>